<comment type="caution">
    <text evidence="1">The sequence shown here is derived from an EMBL/GenBank/DDBJ whole genome shotgun (WGS) entry which is preliminary data.</text>
</comment>
<dbReference type="EMBL" id="VSRO01000031">
    <property type="protein sequence ID" value="TYK53778.1"/>
    <property type="molecule type" value="Genomic_DNA"/>
</dbReference>
<dbReference type="AlphaFoldDB" id="A0A5D3G0K5"/>
<evidence type="ECO:0000313" key="2">
    <source>
        <dbReference type="EMBL" id="TYK58263.1"/>
    </source>
</evidence>
<gene>
    <name evidence="2" type="ORF">FXO26_09615</name>
    <name evidence="1" type="ORF">FXO26_30855</name>
</gene>
<name>A0A5D3G0K5_9PSED</name>
<dbReference type="EMBL" id="VSRO01000004">
    <property type="protein sequence ID" value="TYK58263.1"/>
    <property type="molecule type" value="Genomic_DNA"/>
</dbReference>
<protein>
    <submittedName>
        <fullName evidence="1">Uncharacterized protein</fullName>
    </submittedName>
</protein>
<accession>A0A5D3G0K5</accession>
<dbReference type="Proteomes" id="UP000324029">
    <property type="component" value="Unassembled WGS sequence"/>
</dbReference>
<evidence type="ECO:0000313" key="1">
    <source>
        <dbReference type="EMBL" id="TYK53778.1"/>
    </source>
</evidence>
<sequence>MKPPSGGFAFCGELTLALYYHPKQGDVLLCDFTRGFVAPEMLKIRKVVPRLCADDMRGVVNGVKAYLPL</sequence>
<dbReference type="RefSeq" id="WP_078820139.1">
    <property type="nucleotide sequence ID" value="NZ_LR027557.1"/>
</dbReference>
<reference evidence="1 3" key="2">
    <citation type="submission" date="2019-08" db="EMBL/GenBank/DDBJ databases">
        <authorList>
            <person name="Brilhante M."/>
            <person name="Perreten V."/>
        </authorList>
    </citation>
    <scope>NUCLEOTIDE SEQUENCE [LARGE SCALE GENOMIC DNA]</scope>
    <source>
        <strain evidence="1 3">MCP106</strain>
    </source>
</reference>
<reference evidence="1 3" key="1">
    <citation type="submission" date="2019-08" db="EMBL/GenBank/DDBJ databases">
        <title>Subclass B2 metallo-beta lactamase from Pseudomonas synxantha.</title>
        <authorList>
            <person name="Poirel L."/>
            <person name="Palmieri M."/>
            <person name="Masseron A."/>
            <person name="Perreten V."/>
            <person name="Nordman P."/>
        </authorList>
    </citation>
    <scope>NUCLEOTIDE SEQUENCE [LARGE SCALE GENOMIC DNA]</scope>
    <source>
        <strain evidence="1 3">MCP106</strain>
    </source>
</reference>
<proteinExistence type="predicted"/>
<evidence type="ECO:0000313" key="3">
    <source>
        <dbReference type="Proteomes" id="UP000324029"/>
    </source>
</evidence>
<organism evidence="1 3">
    <name type="scientific">Pseudomonas synxantha</name>
    <dbReference type="NCBI Taxonomy" id="47883"/>
    <lineage>
        <taxon>Bacteria</taxon>
        <taxon>Pseudomonadati</taxon>
        <taxon>Pseudomonadota</taxon>
        <taxon>Gammaproteobacteria</taxon>
        <taxon>Pseudomonadales</taxon>
        <taxon>Pseudomonadaceae</taxon>
        <taxon>Pseudomonas</taxon>
    </lineage>
</organism>